<proteinExistence type="predicted"/>
<dbReference type="Proteomes" id="UP000006681">
    <property type="component" value="Chromosome"/>
</dbReference>
<evidence type="ECO:0000313" key="2">
    <source>
        <dbReference type="Proteomes" id="UP000006681"/>
    </source>
</evidence>
<dbReference type="HOGENOM" id="CLU_3194713_0_0_2"/>
<reference evidence="2" key="2">
    <citation type="journal article" date="2010" name="Stand. Genomic Sci.">
        <title>Complete genome sequence of Vulcanisaeta distributa type strain (IC-017T).</title>
        <authorList>
            <person name="Mavromatis K."/>
            <person name="Sikorski J."/>
            <person name="Pabst E."/>
            <person name="Teshima H."/>
            <person name="Lapidus A."/>
            <person name="Lucas S."/>
            <person name="Nolan M."/>
            <person name="Glavina Del Rio T."/>
            <person name="Cheng J."/>
            <person name="Bruce D."/>
            <person name="Goodwin L."/>
            <person name="Pitluck S."/>
            <person name="Liolios K."/>
            <person name="Ivanova N."/>
            <person name="Mikhailova N."/>
            <person name="Pati A."/>
            <person name="Chen A."/>
            <person name="Palaniappan K."/>
            <person name="Land M."/>
            <person name="Hauser L."/>
            <person name="Chang Y."/>
            <person name="Jeffries C."/>
            <person name="Rohde M."/>
            <person name="Spring S."/>
            <person name="Goker M."/>
            <person name="Wirth R."/>
            <person name="Woyke T."/>
            <person name="Bristow J."/>
            <person name="Eisen J."/>
            <person name="Markowitz V."/>
            <person name="Hugenholtz P."/>
            <person name="Klenk H."/>
            <person name="Kyrpides N."/>
        </authorList>
    </citation>
    <scope>NUCLEOTIDE SEQUENCE [LARGE SCALE GENOMIC DNA]</scope>
    <source>
        <strain evidence="2">DSM 14429 / JCM 11212 / NBRC 100878 / IC-017</strain>
    </source>
</reference>
<dbReference type="AlphaFoldDB" id="E1QQE9"/>
<organism evidence="1 2">
    <name type="scientific">Vulcanisaeta distributa (strain DSM 14429 / JCM 11212 / NBRC 100878 / IC-017)</name>
    <dbReference type="NCBI Taxonomy" id="572478"/>
    <lineage>
        <taxon>Archaea</taxon>
        <taxon>Thermoproteota</taxon>
        <taxon>Thermoprotei</taxon>
        <taxon>Thermoproteales</taxon>
        <taxon>Thermoproteaceae</taxon>
        <taxon>Vulcanisaeta</taxon>
    </lineage>
</organism>
<sequence>MIALRFHVTDFNTKNLLPDSISINMREFTVTRINRDEELRERLRR</sequence>
<keyword evidence="2" id="KW-1185">Reference proteome</keyword>
<name>E1QQE9_VULDI</name>
<accession>E1QQE9</accession>
<protein>
    <submittedName>
        <fullName evidence="1">Uncharacterized protein</fullName>
    </submittedName>
</protein>
<dbReference type="EMBL" id="CP002100">
    <property type="protein sequence ID" value="ADN50444.1"/>
    <property type="molecule type" value="Genomic_DNA"/>
</dbReference>
<gene>
    <name evidence="1" type="ordered locus">Vdis_1055</name>
</gene>
<reference evidence="1 2" key="1">
    <citation type="journal article" date="2010" name="Stand. Genomic Sci.">
        <title>Complete genome sequence of Vulcanisaeta distributa type strain (IC-017).</title>
        <authorList>
            <person name="Mavromatis K."/>
            <person name="Sikorski J."/>
            <person name="Pabst E."/>
            <person name="Teshima H."/>
            <person name="Lapidus A."/>
            <person name="Lucas S."/>
            <person name="Nolan M."/>
            <person name="Glavina Del Rio T."/>
            <person name="Cheng J.F."/>
            <person name="Bruce D."/>
            <person name="Goodwin L."/>
            <person name="Pitluck S."/>
            <person name="Liolios K."/>
            <person name="Ivanova N."/>
            <person name="Mikhailova N."/>
            <person name="Pati A."/>
            <person name="Chen A."/>
            <person name="Palaniappan K."/>
            <person name="Land M."/>
            <person name="Hauser L."/>
            <person name="Chang Y.J."/>
            <person name="Jeffries C.D."/>
            <person name="Rohde M."/>
            <person name="Spring S."/>
            <person name="Goker M."/>
            <person name="Wirth R."/>
            <person name="Woyke T."/>
            <person name="Bristow J."/>
            <person name="Eisen J.A."/>
            <person name="Markowitz V."/>
            <person name="Hugenholtz P."/>
            <person name="Klenk H.P."/>
            <person name="Kyrpides N.C."/>
        </authorList>
    </citation>
    <scope>NUCLEOTIDE SEQUENCE [LARGE SCALE GENOMIC DNA]</scope>
    <source>
        <strain evidence="2">DSM 14429 / JCM 11212 / NBRC 100878 / IC-017</strain>
    </source>
</reference>
<dbReference type="KEGG" id="vdi:Vdis_1055"/>
<evidence type="ECO:0000313" key="1">
    <source>
        <dbReference type="EMBL" id="ADN50444.1"/>
    </source>
</evidence>